<dbReference type="InterPro" id="IPR058580">
    <property type="entry name" value="DUF2828"/>
</dbReference>
<name>A0A481W6P9_9CAUD</name>
<dbReference type="Gene3D" id="3.40.50.410">
    <property type="entry name" value="von Willebrand factor, type A domain"/>
    <property type="match status" value="1"/>
</dbReference>
<evidence type="ECO:0000259" key="2">
    <source>
        <dbReference type="Pfam" id="PF25043"/>
    </source>
</evidence>
<dbReference type="InterPro" id="IPR011205">
    <property type="entry name" value="UCP015417_vWA"/>
</dbReference>
<protein>
    <recommendedName>
        <fullName evidence="5">DUF2828 family protein</fullName>
    </recommendedName>
</protein>
<dbReference type="Proteomes" id="UP000292160">
    <property type="component" value="Segment"/>
</dbReference>
<sequence>MMFMSNLFMKELQKWGNLTKTENGAVAVKSTLDNIVDLFGTIGSMRENNYHKPASINQELLPMFAKAMQENKELAMKTLFYARDCRGGMGEKEVFKTVMLALLKIETEESYLLFKNNMVNIVEFGSWKDLLDIFNRTLNSQAKIDIVGYIYDTIHTDIKLMNEGKTPSLLAKWLPTINSKSKHTKLKAKNLLTLMPKLDFDYRNYCTQARKMLKVVERNIAQQTFSEINYNAVPSRCMLFNRNLFMEKDHKHFNEYLDSLQKGETKINSSVLFPSDITGKYLDMNRDCYGFSVKIDTVLEEQWKALPNYMNKPLNALCVVDTSGSMSGTPMNVATALGIYIAERNPSEAYKNKCLEFSHTVKFIDFSKAKTLNDKLGCYGYEIADTNIEKVFDVILELALANKLKQEDIPTHLIILSDMQFNGAINIYARNWDTQFKTLIETIRDKYKNNGYELPQIIYWNLKVSQPNFPEIAKDGVCYVSGYSPAIMKAVLNTEMLTPLDVVKNAVMIDRYKNVYFG</sequence>
<dbReference type="RefSeq" id="YP_010082914.1">
    <property type="nucleotide sequence ID" value="NC_055035.1"/>
</dbReference>
<dbReference type="PANTHER" id="PTHR31373">
    <property type="entry name" value="OS06G0652100 PROTEIN"/>
    <property type="match status" value="1"/>
</dbReference>
<accession>A0A481W6P9</accession>
<feature type="domain" description="DUF2828" evidence="1">
    <location>
        <begin position="203"/>
        <end position="307"/>
    </location>
</feature>
<dbReference type="KEGG" id="vg:65071922"/>
<organism evidence="3 4">
    <name type="scientific">Fusobacterium phage Fnu1</name>
    <dbReference type="NCBI Taxonomy" id="2530024"/>
    <lineage>
        <taxon>Viruses</taxon>
        <taxon>Duplodnaviria</taxon>
        <taxon>Heunggongvirae</taxon>
        <taxon>Uroviricota</taxon>
        <taxon>Caudoviricetes</taxon>
        <taxon>Latrobevirus</taxon>
        <taxon>Latrobevirus FNU1</taxon>
    </lineage>
</organism>
<evidence type="ECO:0000313" key="4">
    <source>
        <dbReference type="Proteomes" id="UP000292160"/>
    </source>
</evidence>
<dbReference type="SUPFAM" id="SSF53300">
    <property type="entry name" value="vWA-like"/>
    <property type="match status" value="1"/>
</dbReference>
<keyword evidence="4" id="KW-1185">Reference proteome</keyword>
<dbReference type="EMBL" id="MK554696">
    <property type="protein sequence ID" value="QBJ04061.1"/>
    <property type="molecule type" value="Genomic_DNA"/>
</dbReference>
<dbReference type="InterPro" id="IPR036465">
    <property type="entry name" value="vWFA_dom_sf"/>
</dbReference>
<dbReference type="Pfam" id="PF25043">
    <property type="entry name" value="DUF7788"/>
    <property type="match status" value="1"/>
</dbReference>
<evidence type="ECO:0000259" key="1">
    <source>
        <dbReference type="Pfam" id="PF11443"/>
    </source>
</evidence>
<evidence type="ECO:0000313" key="3">
    <source>
        <dbReference type="EMBL" id="QBJ04061.1"/>
    </source>
</evidence>
<dbReference type="InterPro" id="IPR056690">
    <property type="entry name" value="DUF7788"/>
</dbReference>
<proteinExistence type="predicted"/>
<feature type="domain" description="DUF7788" evidence="2">
    <location>
        <begin position="315"/>
        <end position="497"/>
    </location>
</feature>
<dbReference type="PANTHER" id="PTHR31373:SF27">
    <property type="entry name" value="TROVE DOMAIN-CONTAINING PROTEIN"/>
    <property type="match status" value="1"/>
</dbReference>
<reference evidence="3 4" key="1">
    <citation type="submission" date="2019-02" db="EMBL/GenBank/DDBJ databases">
        <title>Genomic, morphological and functional characterisation of novel bacteriophage Fnu1 capable of disrupt Fusobacterium nucleatum biofilm.</title>
        <authorList>
            <person name="Kabwe M."/>
            <person name="Brown T.L."/>
            <person name="Dashper S."/>
            <person name="Speirs L."/>
            <person name="Ku H."/>
            <person name="Petrovski S."/>
            <person name="Chan H.T."/>
            <person name="Lock P."/>
            <person name="Tucci J."/>
        </authorList>
    </citation>
    <scope>NUCLEOTIDE SEQUENCE [LARGE SCALE GENOMIC DNA]</scope>
</reference>
<dbReference type="GeneID" id="65071922"/>
<dbReference type="PIRSF" id="PIRSF015417">
    <property type="entry name" value="T31B5_30_vWA"/>
    <property type="match status" value="1"/>
</dbReference>
<dbReference type="Pfam" id="PF11443">
    <property type="entry name" value="DUF2828"/>
    <property type="match status" value="2"/>
</dbReference>
<feature type="domain" description="DUF2828" evidence="1">
    <location>
        <begin position="21"/>
        <end position="142"/>
    </location>
</feature>
<evidence type="ECO:0008006" key="5">
    <source>
        <dbReference type="Google" id="ProtNLM"/>
    </source>
</evidence>